<dbReference type="SUPFAM" id="SSF52425">
    <property type="entry name" value="Cryptochrome/photolyase, N-terminal domain"/>
    <property type="match status" value="1"/>
</dbReference>
<dbReference type="Pfam" id="PF00875">
    <property type="entry name" value="DNA_photolyase"/>
    <property type="match status" value="1"/>
</dbReference>
<gene>
    <name evidence="6" type="ORF">HMPREF0765_4802</name>
</gene>
<evidence type="ECO:0000256" key="3">
    <source>
        <dbReference type="ARBA" id="ARBA00022827"/>
    </source>
</evidence>
<protein>
    <submittedName>
        <fullName evidence="6">Cryptochrome, DASH family</fullName>
    </submittedName>
</protein>
<dbReference type="SUPFAM" id="SSF48173">
    <property type="entry name" value="Cryptochrome/photolyase FAD-binding domain"/>
    <property type="match status" value="1"/>
</dbReference>
<dbReference type="InterPro" id="IPR002081">
    <property type="entry name" value="Cryptochrome/DNA_photolyase_1"/>
</dbReference>
<evidence type="ECO:0000256" key="4">
    <source>
        <dbReference type="PIRSR" id="PIRSR602081-1"/>
    </source>
</evidence>
<dbReference type="Gene3D" id="1.25.40.80">
    <property type="match status" value="1"/>
</dbReference>
<keyword evidence="3 4" id="KW-0274">FAD</keyword>
<feature type="binding site" evidence="4">
    <location>
        <begin position="276"/>
        <end position="283"/>
    </location>
    <ligand>
        <name>FAD</name>
        <dbReference type="ChEBI" id="CHEBI:57692"/>
    </ligand>
</feature>
<dbReference type="AlphaFoldDB" id="C2G5E6"/>
<evidence type="ECO:0000313" key="6">
    <source>
        <dbReference type="EMBL" id="EEI89655.1"/>
    </source>
</evidence>
<dbReference type="GO" id="GO:0003677">
    <property type="term" value="F:DNA binding"/>
    <property type="evidence" value="ECO:0007669"/>
    <property type="project" value="TreeGrafter"/>
</dbReference>
<dbReference type="PROSITE" id="PS51645">
    <property type="entry name" value="PHR_CRY_ALPHA_BETA"/>
    <property type="match status" value="1"/>
</dbReference>
<organism evidence="6 7">
    <name type="scientific">Sphingobacterium spiritivorum ATCC 33300</name>
    <dbReference type="NCBI Taxonomy" id="525372"/>
    <lineage>
        <taxon>Bacteria</taxon>
        <taxon>Pseudomonadati</taxon>
        <taxon>Bacteroidota</taxon>
        <taxon>Sphingobacteriia</taxon>
        <taxon>Sphingobacteriales</taxon>
        <taxon>Sphingobacteriaceae</taxon>
        <taxon>Sphingobacterium</taxon>
    </lineage>
</organism>
<comment type="cofactor">
    <cofactor evidence="4">
        <name>FAD</name>
        <dbReference type="ChEBI" id="CHEBI:57692"/>
    </cofactor>
    <text evidence="4">Binds 1 FAD per subunit.</text>
</comment>
<dbReference type="InterPro" id="IPR006050">
    <property type="entry name" value="DNA_photolyase_N"/>
</dbReference>
<dbReference type="Gene3D" id="3.40.50.620">
    <property type="entry name" value="HUPs"/>
    <property type="match status" value="1"/>
</dbReference>
<evidence type="ECO:0000259" key="5">
    <source>
        <dbReference type="PROSITE" id="PS51645"/>
    </source>
</evidence>
<evidence type="ECO:0000256" key="1">
    <source>
        <dbReference type="ARBA" id="ARBA00001932"/>
    </source>
</evidence>
<evidence type="ECO:0000256" key="2">
    <source>
        <dbReference type="ARBA" id="ARBA00022630"/>
    </source>
</evidence>
<comment type="cofactor">
    <cofactor evidence="1">
        <name>(6R)-5,10-methylene-5,6,7,8-tetrahydrofolate</name>
        <dbReference type="ChEBI" id="CHEBI:15636"/>
    </cofactor>
</comment>
<dbReference type="GO" id="GO:0071949">
    <property type="term" value="F:FAD binding"/>
    <property type="evidence" value="ECO:0007669"/>
    <property type="project" value="TreeGrafter"/>
</dbReference>
<dbReference type="InterPro" id="IPR036134">
    <property type="entry name" value="Crypto/Photolyase_FAD-like_sf"/>
</dbReference>
<dbReference type="InterPro" id="IPR005101">
    <property type="entry name" value="Cryptochr/Photolyase_FAD-bd"/>
</dbReference>
<comment type="caution">
    <text evidence="6">The sequence shown here is derived from an EMBL/GenBank/DDBJ whole genome shotgun (WGS) entry which is preliminary data.</text>
</comment>
<dbReference type="Gene3D" id="1.10.579.10">
    <property type="entry name" value="DNA Cyclobutane Dipyrimidine Photolyase, subunit A, domain 3"/>
    <property type="match status" value="1"/>
</dbReference>
<accession>C2G5E6</accession>
<keyword evidence="2 4" id="KW-0285">Flavoprotein</keyword>
<dbReference type="EMBL" id="ACHB01000101">
    <property type="protein sequence ID" value="EEI89655.1"/>
    <property type="molecule type" value="Genomic_DNA"/>
</dbReference>
<reference evidence="6 7" key="1">
    <citation type="submission" date="2009-01" db="EMBL/GenBank/DDBJ databases">
        <authorList>
            <person name="Qin X."/>
            <person name="Bachman B."/>
            <person name="Battles P."/>
            <person name="Bell A."/>
            <person name="Bess C."/>
            <person name="Bickham C."/>
            <person name="Chaboub L."/>
            <person name="Chen D."/>
            <person name="Coyle M."/>
            <person name="Deiros D.R."/>
            <person name="Dinh H."/>
            <person name="Forbes L."/>
            <person name="Fowler G."/>
            <person name="Francisco L."/>
            <person name="Fu Q."/>
            <person name="Gubbala S."/>
            <person name="Hale W."/>
            <person name="Han Y."/>
            <person name="Hemphill L."/>
            <person name="Highlander S.K."/>
            <person name="Hirani K."/>
            <person name="Hogues M."/>
            <person name="Jackson L."/>
            <person name="Jakkamsetti A."/>
            <person name="Javaid M."/>
            <person name="Jiang H."/>
            <person name="Korchina V."/>
            <person name="Kovar C."/>
            <person name="Lara F."/>
            <person name="Lee S."/>
            <person name="Mata R."/>
            <person name="Mathew T."/>
            <person name="Moen C."/>
            <person name="Morales K."/>
            <person name="Munidasa M."/>
            <person name="Nazareth L."/>
            <person name="Ngo R."/>
            <person name="Nguyen L."/>
            <person name="Okwuonu G."/>
            <person name="Ongeri F."/>
            <person name="Patil S."/>
            <person name="Petrosino J."/>
            <person name="Pham C."/>
            <person name="Pham P."/>
            <person name="Pu L.-L."/>
            <person name="Puazo M."/>
            <person name="Raj R."/>
            <person name="Reid J."/>
            <person name="Rouhana J."/>
            <person name="Saada N."/>
            <person name="Shang Y."/>
            <person name="Simmons D."/>
            <person name="Thornton R."/>
            <person name="Warren J."/>
            <person name="Weissenberger G."/>
            <person name="Zhang J."/>
            <person name="Zhang L."/>
            <person name="Zhou C."/>
            <person name="Zhu D."/>
            <person name="Muzny D."/>
            <person name="Worley K."/>
            <person name="Gibbs R."/>
        </authorList>
    </citation>
    <scope>NUCLEOTIDE SEQUENCE [LARGE SCALE GENOMIC DNA]</scope>
    <source>
        <strain evidence="6 7">ATCC 33300</strain>
    </source>
</reference>
<sequence>MESKVTLIWFRNDLRFHDNEILFETVSKSPIIIPVYCFDPRYFSKKSSGHRKTGVHRARFILDAVRELKEKFAAMGCDLMSFVGYPEEIIPRLAAKYEVNEVFHHREVASRETIISENVETALWKLKINLKHFIGHTLYHKEDLPFPIRDIPNDFMVFKKKIERESTVRQPFPTPEVMVTHPHLEKTTIPTLEELGYTAEEIQTANNNPIHLRGGEDEALKKVEEVLSGQFNEQLDYMMLSPYIAAGALSPIYLYHKIKDAKLVLNKKRTEKLTAQLLWRDYFRFMLKKYPNVFFKKNGTGKNEYSNTDTNPEDLKKWQSGQTGHVFIDKAMQFLSQTGNLPSDLKKIVSLFFVQEYQGDWRKGASYFEDILIDYAPATTYGYWAHYAGVGTSIKNNTPASWEVQMKNSYPNGLEIPLFDQNIVA</sequence>
<dbReference type="Proteomes" id="UP000006241">
    <property type="component" value="Unassembled WGS sequence"/>
</dbReference>
<dbReference type="Pfam" id="PF03441">
    <property type="entry name" value="FAD_binding_7"/>
    <property type="match status" value="1"/>
</dbReference>
<dbReference type="GO" id="GO:0003904">
    <property type="term" value="F:deoxyribodipyrimidine photo-lyase activity"/>
    <property type="evidence" value="ECO:0007669"/>
    <property type="project" value="TreeGrafter"/>
</dbReference>
<proteinExistence type="predicted"/>
<dbReference type="PANTHER" id="PTHR11455">
    <property type="entry name" value="CRYPTOCHROME"/>
    <property type="match status" value="1"/>
</dbReference>
<dbReference type="RefSeq" id="WP_003005108.1">
    <property type="nucleotide sequence ID" value="NZ_GG668630.1"/>
</dbReference>
<feature type="domain" description="Photolyase/cryptochrome alpha/beta" evidence="5">
    <location>
        <begin position="4"/>
        <end position="138"/>
    </location>
</feature>
<name>C2G5E6_SPHSI</name>
<evidence type="ECO:0000313" key="7">
    <source>
        <dbReference type="Proteomes" id="UP000006241"/>
    </source>
</evidence>
<dbReference type="HOGENOM" id="CLU_010348_6_2_10"/>
<dbReference type="InterPro" id="IPR014729">
    <property type="entry name" value="Rossmann-like_a/b/a_fold"/>
</dbReference>
<dbReference type="InterPro" id="IPR036155">
    <property type="entry name" value="Crypto/Photolyase_N_sf"/>
</dbReference>